<evidence type="ECO:0000313" key="11">
    <source>
        <dbReference type="Proteomes" id="UP000295066"/>
    </source>
</evidence>
<comment type="subcellular location">
    <subcellularLocation>
        <location evidence="1">Membrane</location>
        <topology evidence="1">Multi-pass membrane protein</topology>
    </subcellularLocation>
</comment>
<dbReference type="InterPro" id="IPR018212">
    <property type="entry name" value="Na/solute_symporter_CS"/>
</dbReference>
<evidence type="ECO:0000256" key="8">
    <source>
        <dbReference type="RuleBase" id="RU362091"/>
    </source>
</evidence>
<feature type="transmembrane region" description="Helical" evidence="9">
    <location>
        <begin position="323"/>
        <end position="353"/>
    </location>
</feature>
<sequence>MSNMNMILPLVIYLVLVFAVAVWGKRAAAKPSDAKGFLEEYFIGGRSMGGFVLAMALITTYTSASSFVGGPGVAYKLGLGWILLAMIQVPTAFLTLGVLGKKFAIVSRKVNAVTITEYLRARYKNELVVVLASLAILVFFMASMLAQFIGGARLFQTVTGYPYLVGLIIFGITVVIYTTVGGFRAVVITDTIQGCVMICASVALLFAVVNAGGGMERIMAVLRETDPALLTPTGPGNAIPRPFILSFWVLVGFAVLGLPQTTQKCLGFRDARSMNNGMIIGTFVVGFLMLTMHLVGALGRAVLPGIEVGDLAVPTITVKLLSPFWAGVFIAGPLAAIMSTVDSMLIISSAAIVKDLYHHHAVKKNLPVTPEKLGRMSLVVTAVIGVIVFLAALRPPSLLVWINLFAFGGLEAVFFWPTVLGLYWKRANATGALLSMAVGCGTFFWLMIGKIQIGGTHQIVPTIAVALAAFILGSYIGKKPDDETLAAFWGGE</sequence>
<evidence type="ECO:0000256" key="4">
    <source>
        <dbReference type="ARBA" id="ARBA00022475"/>
    </source>
</evidence>
<protein>
    <submittedName>
        <fullName evidence="10">Sodium/pantothenate symporter</fullName>
    </submittedName>
</protein>
<feature type="transmembrane region" description="Helical" evidence="9">
    <location>
        <begin position="431"/>
        <end position="453"/>
    </location>
</feature>
<dbReference type="NCBIfam" id="TIGR00813">
    <property type="entry name" value="sss"/>
    <property type="match status" value="1"/>
</dbReference>
<keyword evidence="5 9" id="KW-0812">Transmembrane</keyword>
<dbReference type="AlphaFoldDB" id="A0A4R8M3S6"/>
<feature type="transmembrane region" description="Helical" evidence="9">
    <location>
        <begin position="78"/>
        <end position="99"/>
    </location>
</feature>
<dbReference type="GO" id="GO:0036376">
    <property type="term" value="P:sodium ion export across plasma membrane"/>
    <property type="evidence" value="ECO:0007669"/>
    <property type="project" value="InterPro"/>
</dbReference>
<feature type="transmembrane region" description="Helical" evidence="9">
    <location>
        <begin position="239"/>
        <end position="258"/>
    </location>
</feature>
<feature type="transmembrane region" description="Helical" evidence="9">
    <location>
        <begin position="459"/>
        <end position="477"/>
    </location>
</feature>
<feature type="transmembrane region" description="Helical" evidence="9">
    <location>
        <begin position="36"/>
        <end position="58"/>
    </location>
</feature>
<evidence type="ECO:0000256" key="9">
    <source>
        <dbReference type="SAM" id="Phobius"/>
    </source>
</evidence>
<dbReference type="InterPro" id="IPR050277">
    <property type="entry name" value="Sodium:Solute_Symporter"/>
</dbReference>
<name>A0A4R8M3S6_9BACT</name>
<dbReference type="PANTHER" id="PTHR48086:SF4">
    <property type="entry name" value="SODIUM_PANTOTHENATE SYMPORTER"/>
    <property type="match status" value="1"/>
</dbReference>
<evidence type="ECO:0000256" key="7">
    <source>
        <dbReference type="ARBA" id="ARBA00023136"/>
    </source>
</evidence>
<accession>A0A4R8M3S6</accession>
<keyword evidence="4" id="KW-1003">Cell membrane</keyword>
<dbReference type="Proteomes" id="UP000295066">
    <property type="component" value="Unassembled WGS sequence"/>
</dbReference>
<evidence type="ECO:0000256" key="6">
    <source>
        <dbReference type="ARBA" id="ARBA00022989"/>
    </source>
</evidence>
<dbReference type="CDD" id="cd10327">
    <property type="entry name" value="SLC5sbd_PanF"/>
    <property type="match status" value="1"/>
</dbReference>
<feature type="transmembrane region" description="Helical" evidence="9">
    <location>
        <begin position="373"/>
        <end position="393"/>
    </location>
</feature>
<feature type="transmembrane region" description="Helical" evidence="9">
    <location>
        <begin position="161"/>
        <end position="183"/>
    </location>
</feature>
<dbReference type="GO" id="GO:0015081">
    <property type="term" value="F:sodium ion transmembrane transporter activity"/>
    <property type="evidence" value="ECO:0007669"/>
    <property type="project" value="InterPro"/>
</dbReference>
<evidence type="ECO:0000256" key="1">
    <source>
        <dbReference type="ARBA" id="ARBA00004141"/>
    </source>
</evidence>
<evidence type="ECO:0000256" key="3">
    <source>
        <dbReference type="ARBA" id="ARBA00022448"/>
    </source>
</evidence>
<dbReference type="GO" id="GO:0015233">
    <property type="term" value="F:pantothenate transmembrane transporter activity"/>
    <property type="evidence" value="ECO:0007669"/>
    <property type="project" value="InterPro"/>
</dbReference>
<comment type="caution">
    <text evidence="10">The sequence shown here is derived from an EMBL/GenBank/DDBJ whole genome shotgun (WGS) entry which is preliminary data.</text>
</comment>
<reference evidence="10 11" key="1">
    <citation type="submission" date="2019-03" db="EMBL/GenBank/DDBJ databases">
        <title>Genomic Encyclopedia of Type Strains, Phase IV (KMG-IV): sequencing the most valuable type-strain genomes for metagenomic binning, comparative biology and taxonomic classification.</title>
        <authorList>
            <person name="Goeker M."/>
        </authorList>
    </citation>
    <scope>NUCLEOTIDE SEQUENCE [LARGE SCALE GENOMIC DNA]</scope>
    <source>
        <strain evidence="10 11">DSM 25964</strain>
    </source>
</reference>
<feature type="transmembrane region" description="Helical" evidence="9">
    <location>
        <begin position="6"/>
        <end position="24"/>
    </location>
</feature>
<dbReference type="PROSITE" id="PS50283">
    <property type="entry name" value="NA_SOLUT_SYMP_3"/>
    <property type="match status" value="1"/>
</dbReference>
<feature type="transmembrane region" description="Helical" evidence="9">
    <location>
        <begin position="279"/>
        <end position="303"/>
    </location>
</feature>
<feature type="transmembrane region" description="Helical" evidence="9">
    <location>
        <begin position="399"/>
        <end position="424"/>
    </location>
</feature>
<dbReference type="Gene3D" id="1.20.1730.10">
    <property type="entry name" value="Sodium/glucose cotransporter"/>
    <property type="match status" value="1"/>
</dbReference>
<keyword evidence="6 9" id="KW-1133">Transmembrane helix</keyword>
<evidence type="ECO:0000256" key="5">
    <source>
        <dbReference type="ARBA" id="ARBA00022692"/>
    </source>
</evidence>
<dbReference type="InterPro" id="IPR001734">
    <property type="entry name" value="Na/solute_symporter"/>
</dbReference>
<feature type="transmembrane region" description="Helical" evidence="9">
    <location>
        <begin position="127"/>
        <end position="149"/>
    </location>
</feature>
<keyword evidence="3" id="KW-0813">Transport</keyword>
<dbReference type="InterPro" id="IPR038377">
    <property type="entry name" value="Na/Glc_symporter_sf"/>
</dbReference>
<dbReference type="PANTHER" id="PTHR48086">
    <property type="entry name" value="SODIUM/PROLINE SYMPORTER-RELATED"/>
    <property type="match status" value="1"/>
</dbReference>
<gene>
    <name evidence="10" type="ORF">C8D99_12312</name>
</gene>
<evidence type="ECO:0000313" key="10">
    <source>
        <dbReference type="EMBL" id="TDY55408.1"/>
    </source>
</evidence>
<dbReference type="Pfam" id="PF00474">
    <property type="entry name" value="SSF"/>
    <property type="match status" value="1"/>
</dbReference>
<feature type="transmembrane region" description="Helical" evidence="9">
    <location>
        <begin position="195"/>
        <end position="219"/>
    </location>
</feature>
<dbReference type="InterPro" id="IPR011849">
    <property type="entry name" value="Na/pantothenate_symporter"/>
</dbReference>
<dbReference type="RefSeq" id="WP_133958939.1">
    <property type="nucleotide sequence ID" value="NZ_SORI01000023.1"/>
</dbReference>
<comment type="similarity">
    <text evidence="2 8">Belongs to the sodium:solute symporter (SSF) (TC 2.A.21) family.</text>
</comment>
<proteinExistence type="inferred from homology"/>
<evidence type="ECO:0000256" key="2">
    <source>
        <dbReference type="ARBA" id="ARBA00006434"/>
    </source>
</evidence>
<dbReference type="OrthoDB" id="9810181at2"/>
<dbReference type="GO" id="GO:0005886">
    <property type="term" value="C:plasma membrane"/>
    <property type="evidence" value="ECO:0007669"/>
    <property type="project" value="TreeGrafter"/>
</dbReference>
<keyword evidence="11" id="KW-1185">Reference proteome</keyword>
<keyword evidence="7 9" id="KW-0472">Membrane</keyword>
<organism evidence="10 11">
    <name type="scientific">Aminivibrio pyruvatiphilus</name>
    <dbReference type="NCBI Taxonomy" id="1005740"/>
    <lineage>
        <taxon>Bacteria</taxon>
        <taxon>Thermotogati</taxon>
        <taxon>Synergistota</taxon>
        <taxon>Synergistia</taxon>
        <taxon>Synergistales</taxon>
        <taxon>Aminobacteriaceae</taxon>
        <taxon>Aminivibrio</taxon>
    </lineage>
</organism>
<dbReference type="PROSITE" id="PS00456">
    <property type="entry name" value="NA_SOLUT_SYMP_1"/>
    <property type="match status" value="1"/>
</dbReference>
<dbReference type="EMBL" id="SORI01000023">
    <property type="protein sequence ID" value="TDY55408.1"/>
    <property type="molecule type" value="Genomic_DNA"/>
</dbReference>
<dbReference type="NCBIfam" id="TIGR02119">
    <property type="entry name" value="panF"/>
    <property type="match status" value="1"/>
</dbReference>